<protein>
    <submittedName>
        <fullName evidence="1">Uncharacterized protein</fullName>
    </submittedName>
</protein>
<keyword evidence="2" id="KW-1185">Reference proteome</keyword>
<feature type="non-terminal residue" evidence="1">
    <location>
        <position position="1"/>
    </location>
</feature>
<dbReference type="EMBL" id="CACVBM020000727">
    <property type="protein sequence ID" value="CAA7022714.1"/>
    <property type="molecule type" value="Genomic_DNA"/>
</dbReference>
<reference evidence="1" key="1">
    <citation type="submission" date="2020-01" db="EMBL/GenBank/DDBJ databases">
        <authorList>
            <person name="Mishra B."/>
        </authorList>
    </citation>
    <scope>NUCLEOTIDE SEQUENCE [LARGE SCALE GENOMIC DNA]</scope>
</reference>
<accession>A0A6D2I2X1</accession>
<dbReference type="Proteomes" id="UP000467841">
    <property type="component" value="Unassembled WGS sequence"/>
</dbReference>
<organism evidence="1 2">
    <name type="scientific">Microthlaspi erraticum</name>
    <dbReference type="NCBI Taxonomy" id="1685480"/>
    <lineage>
        <taxon>Eukaryota</taxon>
        <taxon>Viridiplantae</taxon>
        <taxon>Streptophyta</taxon>
        <taxon>Embryophyta</taxon>
        <taxon>Tracheophyta</taxon>
        <taxon>Spermatophyta</taxon>
        <taxon>Magnoliopsida</taxon>
        <taxon>eudicotyledons</taxon>
        <taxon>Gunneridae</taxon>
        <taxon>Pentapetalae</taxon>
        <taxon>rosids</taxon>
        <taxon>malvids</taxon>
        <taxon>Brassicales</taxon>
        <taxon>Brassicaceae</taxon>
        <taxon>Coluteocarpeae</taxon>
        <taxon>Microthlaspi</taxon>
    </lineage>
</organism>
<sequence>NCKLQNQHLKLCTKARREFHRRLGTLQRISVEVPTPRFLSRVTLKHSIPWCTASLQADA</sequence>
<dbReference type="AlphaFoldDB" id="A0A6D2I2X1"/>
<proteinExistence type="predicted"/>
<evidence type="ECO:0000313" key="1">
    <source>
        <dbReference type="EMBL" id="CAA7022714.1"/>
    </source>
</evidence>
<name>A0A6D2I2X1_9BRAS</name>
<comment type="caution">
    <text evidence="1">The sequence shown here is derived from an EMBL/GenBank/DDBJ whole genome shotgun (WGS) entry which is preliminary data.</text>
</comment>
<evidence type="ECO:0000313" key="2">
    <source>
        <dbReference type="Proteomes" id="UP000467841"/>
    </source>
</evidence>
<gene>
    <name evidence="1" type="ORF">MERR_LOCUS9949</name>
</gene>